<evidence type="ECO:0000313" key="5">
    <source>
        <dbReference type="Proteomes" id="UP001290101"/>
    </source>
</evidence>
<dbReference type="Proteomes" id="UP001290101">
    <property type="component" value="Unassembled WGS sequence"/>
</dbReference>
<keyword evidence="2" id="KW-1133">Transmembrane helix</keyword>
<feature type="compositionally biased region" description="Pro residues" evidence="1">
    <location>
        <begin position="96"/>
        <end position="106"/>
    </location>
</feature>
<proteinExistence type="predicted"/>
<accession>A0ABU5JB95</accession>
<feature type="domain" description="FIMAH" evidence="3">
    <location>
        <begin position="118"/>
        <end position="197"/>
    </location>
</feature>
<sequence length="203" mass="21259">MSAPHDSRGADVALPTSVLPLVRPAGSRHRSPDDASRLMWLAVGGAAVVLVVATLMLAFGGDEDAGPTTGPTVAIDTSAPVDPTEPVIDEVSPTPVSSPSPSPSPSSPRRAANPAELVAGLRATVDGLVQQRQLRPGDGKELRKRLREAEERIADGEPDKARENLREFAEELTDLRREGKIGANGYDILIAGATQLAQALPGR</sequence>
<name>A0ABU5JB95_9ACTN</name>
<evidence type="ECO:0000313" key="4">
    <source>
        <dbReference type="EMBL" id="MDZ5489818.1"/>
    </source>
</evidence>
<organism evidence="4 5">
    <name type="scientific">Micromonospora sicca</name>
    <dbReference type="NCBI Taxonomy" id="2202420"/>
    <lineage>
        <taxon>Bacteria</taxon>
        <taxon>Bacillati</taxon>
        <taxon>Actinomycetota</taxon>
        <taxon>Actinomycetes</taxon>
        <taxon>Micromonosporales</taxon>
        <taxon>Micromonosporaceae</taxon>
        <taxon>Micromonospora</taxon>
    </lineage>
</organism>
<evidence type="ECO:0000256" key="2">
    <source>
        <dbReference type="SAM" id="Phobius"/>
    </source>
</evidence>
<keyword evidence="2" id="KW-0812">Transmembrane</keyword>
<evidence type="ECO:0000259" key="3">
    <source>
        <dbReference type="Pfam" id="PF22888"/>
    </source>
</evidence>
<comment type="caution">
    <text evidence="4">The sequence shown here is derived from an EMBL/GenBank/DDBJ whole genome shotgun (WGS) entry which is preliminary data.</text>
</comment>
<reference evidence="4 5" key="1">
    <citation type="submission" date="2023-12" db="EMBL/GenBank/DDBJ databases">
        <title>Micromonospora sp. nov., isolated from Atacama Desert.</title>
        <authorList>
            <person name="Carro L."/>
            <person name="Golinska P."/>
            <person name="Klenk H.-P."/>
            <person name="Goodfellow M."/>
        </authorList>
    </citation>
    <scope>NUCLEOTIDE SEQUENCE [LARGE SCALE GENOMIC DNA]</scope>
    <source>
        <strain evidence="4 5">4G53</strain>
    </source>
</reference>
<dbReference type="RefSeq" id="WP_322440101.1">
    <property type="nucleotide sequence ID" value="NZ_JAXOTQ010000010.1"/>
</dbReference>
<protein>
    <recommendedName>
        <fullName evidence="3">FIMAH domain-containing protein</fullName>
    </recommendedName>
</protein>
<dbReference type="Pfam" id="PF22888">
    <property type="entry name" value="FIMAH"/>
    <property type="match status" value="1"/>
</dbReference>
<gene>
    <name evidence="4" type="ORF">U2F25_10145</name>
</gene>
<keyword evidence="5" id="KW-1185">Reference proteome</keyword>
<dbReference type="InterPro" id="IPR054470">
    <property type="entry name" value="FIMAH_dom"/>
</dbReference>
<keyword evidence="2" id="KW-0472">Membrane</keyword>
<dbReference type="EMBL" id="JAXOTQ010000010">
    <property type="protein sequence ID" value="MDZ5489818.1"/>
    <property type="molecule type" value="Genomic_DNA"/>
</dbReference>
<feature type="transmembrane region" description="Helical" evidence="2">
    <location>
        <begin position="38"/>
        <end position="59"/>
    </location>
</feature>
<feature type="region of interest" description="Disordered" evidence="1">
    <location>
        <begin position="64"/>
        <end position="112"/>
    </location>
</feature>
<evidence type="ECO:0000256" key="1">
    <source>
        <dbReference type="SAM" id="MobiDB-lite"/>
    </source>
</evidence>